<evidence type="ECO:0000256" key="2">
    <source>
        <dbReference type="ARBA" id="ARBA00006569"/>
    </source>
</evidence>
<dbReference type="SMART" id="SM01366">
    <property type="entry name" value="c-clamp"/>
    <property type="match status" value="1"/>
</dbReference>
<evidence type="ECO:0000313" key="12">
    <source>
        <dbReference type="EMBL" id="CAD7263936.1"/>
    </source>
</evidence>
<keyword evidence="4" id="KW-0805">Transcription regulation</keyword>
<dbReference type="Gene3D" id="1.10.30.10">
    <property type="entry name" value="High mobility group box domain"/>
    <property type="match status" value="2"/>
</dbReference>
<proteinExistence type="inferred from homology"/>
<dbReference type="InterPro" id="IPR036910">
    <property type="entry name" value="HMG_box_dom_sf"/>
</dbReference>
<dbReference type="AlphaFoldDB" id="A0A7R9G370"/>
<feature type="compositionally biased region" description="Polar residues" evidence="10">
    <location>
        <begin position="269"/>
        <end position="293"/>
    </location>
</feature>
<keyword evidence="5 9" id="KW-0238">DNA-binding</keyword>
<feature type="compositionally biased region" description="Polar residues" evidence="10">
    <location>
        <begin position="238"/>
        <end position="253"/>
    </location>
</feature>
<feature type="region of interest" description="Disordered" evidence="10">
    <location>
        <begin position="455"/>
        <end position="486"/>
    </location>
</feature>
<dbReference type="CDD" id="cd21996">
    <property type="entry name" value="HMG-box_TCF7-like"/>
    <property type="match status" value="1"/>
</dbReference>
<reference evidence="12" key="1">
    <citation type="submission" date="2020-11" db="EMBL/GenBank/DDBJ databases">
        <authorList>
            <person name="Tran Van P."/>
        </authorList>
    </citation>
    <scope>NUCLEOTIDE SEQUENCE</scope>
</reference>
<dbReference type="GO" id="GO:0000981">
    <property type="term" value="F:DNA-binding transcription factor activity, RNA polymerase II-specific"/>
    <property type="evidence" value="ECO:0007669"/>
    <property type="project" value="TreeGrafter"/>
</dbReference>
<gene>
    <name evidence="12" type="ORF">TSIB3V08_LOCUS8002</name>
</gene>
<keyword evidence="8 9" id="KW-0539">Nucleus</keyword>
<evidence type="ECO:0000256" key="9">
    <source>
        <dbReference type="PROSITE-ProRule" id="PRU00267"/>
    </source>
</evidence>
<dbReference type="PANTHER" id="PTHR10373">
    <property type="entry name" value="TRANSCRIPTION FACTOR 7 FAMILY MEMBER"/>
    <property type="match status" value="1"/>
</dbReference>
<evidence type="ECO:0000259" key="11">
    <source>
        <dbReference type="PROSITE" id="PS50118"/>
    </source>
</evidence>
<evidence type="ECO:0000256" key="8">
    <source>
        <dbReference type="ARBA" id="ARBA00023242"/>
    </source>
</evidence>
<keyword evidence="3" id="KW-0879">Wnt signaling pathway</keyword>
<name>A0A7R9G370_TIMSH</name>
<dbReference type="GO" id="GO:0000785">
    <property type="term" value="C:chromatin"/>
    <property type="evidence" value="ECO:0007669"/>
    <property type="project" value="TreeGrafter"/>
</dbReference>
<dbReference type="GO" id="GO:1990907">
    <property type="term" value="C:beta-catenin-TCF complex"/>
    <property type="evidence" value="ECO:0007669"/>
    <property type="project" value="TreeGrafter"/>
</dbReference>
<evidence type="ECO:0000256" key="4">
    <source>
        <dbReference type="ARBA" id="ARBA00023015"/>
    </source>
</evidence>
<protein>
    <recommendedName>
        <fullName evidence="11">HMG box domain-containing protein</fullName>
    </recommendedName>
</protein>
<keyword evidence="6" id="KW-0010">Activator</keyword>
<feature type="DNA-binding region" description="HMG box" evidence="9">
    <location>
        <begin position="301"/>
        <end position="400"/>
    </location>
</feature>
<sequence>MCPCCPWSSSVRTDLQVAALHVSEMLAISSVDSIDIIVARFFLSSISTPTFPLKVKASRRLICPSVRRHVNGADRMNVIDDPIVDGSMESNTPCEPLNLVKHKTKPVAVVAPSAVLEAPPTFSEPSQGRLLKIPKAFSSVDSAKIGDPLRPDGLYSMIHSLVACEHKFLTTLYVNGLMNGSSRPPLGFPLLPGYSGSFLSDVYRGQFGVAPVLGNLLTFADTQRQLWQMVGSPENQLQSSAAQIPCASTSTDTELPLGKKSRGKRSSSMDQKNSTSSTTEGSKNQDSGQTGNNQDKKKPHIKKPLNAFMLYMKEMRAKVVAECTLKESAAINQILGRRVDEMAKAVDRQVIHWPPYHCELNSIEMAWAQWHSLTREEQAKYYEKARQERQLHMQLYPGWSARDNYGYGAKKKKRKKERSTSDTGGTNISWHALGREEQAKYYELARRERQLHMQLYPDWSSRANSSRGKKRKRKQETNDGGNSMKKCRARYGLDQQNQWCKPCSEFSGSVTVVSILGPAERIVVTFGLKERQVEAHKK</sequence>
<evidence type="ECO:0000256" key="10">
    <source>
        <dbReference type="SAM" id="MobiDB-lite"/>
    </source>
</evidence>
<accession>A0A7R9G370</accession>
<evidence type="ECO:0000256" key="3">
    <source>
        <dbReference type="ARBA" id="ARBA00022687"/>
    </source>
</evidence>
<evidence type="ECO:0000256" key="6">
    <source>
        <dbReference type="ARBA" id="ARBA00023159"/>
    </source>
</evidence>
<dbReference type="InterPro" id="IPR009071">
    <property type="entry name" value="HMG_box_dom"/>
</dbReference>
<dbReference type="GO" id="GO:0060070">
    <property type="term" value="P:canonical Wnt signaling pathway"/>
    <property type="evidence" value="ECO:0007669"/>
    <property type="project" value="TreeGrafter"/>
</dbReference>
<dbReference type="EMBL" id="OC003971">
    <property type="protein sequence ID" value="CAD7263936.1"/>
    <property type="molecule type" value="Genomic_DNA"/>
</dbReference>
<organism evidence="12">
    <name type="scientific">Timema shepardi</name>
    <name type="common">Walking stick</name>
    <dbReference type="NCBI Taxonomy" id="629360"/>
    <lineage>
        <taxon>Eukaryota</taxon>
        <taxon>Metazoa</taxon>
        <taxon>Ecdysozoa</taxon>
        <taxon>Arthropoda</taxon>
        <taxon>Hexapoda</taxon>
        <taxon>Insecta</taxon>
        <taxon>Pterygota</taxon>
        <taxon>Neoptera</taxon>
        <taxon>Polyneoptera</taxon>
        <taxon>Phasmatodea</taxon>
        <taxon>Timematodea</taxon>
        <taxon>Timematoidea</taxon>
        <taxon>Timematidae</taxon>
        <taxon>Timema</taxon>
    </lineage>
</organism>
<comment type="subcellular location">
    <subcellularLocation>
        <location evidence="1">Nucleus</location>
    </subcellularLocation>
</comment>
<feature type="region of interest" description="Disordered" evidence="10">
    <location>
        <begin position="238"/>
        <end position="300"/>
    </location>
</feature>
<dbReference type="PANTHER" id="PTHR10373:SF38">
    <property type="entry name" value="PROTEIN PANGOLIN, ISOFORM J"/>
    <property type="match status" value="1"/>
</dbReference>
<feature type="region of interest" description="Disordered" evidence="10">
    <location>
        <begin position="407"/>
        <end position="429"/>
    </location>
</feature>
<dbReference type="SMART" id="SM00398">
    <property type="entry name" value="HMG"/>
    <property type="match status" value="2"/>
</dbReference>
<dbReference type="Pfam" id="PF00505">
    <property type="entry name" value="HMG_box"/>
    <property type="match status" value="1"/>
</dbReference>
<dbReference type="SUPFAM" id="SSF47095">
    <property type="entry name" value="HMG-box"/>
    <property type="match status" value="2"/>
</dbReference>
<evidence type="ECO:0000256" key="7">
    <source>
        <dbReference type="ARBA" id="ARBA00023163"/>
    </source>
</evidence>
<feature type="domain" description="HMG box" evidence="11">
    <location>
        <begin position="301"/>
        <end position="400"/>
    </location>
</feature>
<keyword evidence="7" id="KW-0804">Transcription</keyword>
<evidence type="ECO:0000256" key="5">
    <source>
        <dbReference type="ARBA" id="ARBA00023125"/>
    </source>
</evidence>
<evidence type="ECO:0000256" key="1">
    <source>
        <dbReference type="ARBA" id="ARBA00004123"/>
    </source>
</evidence>
<comment type="similarity">
    <text evidence="2">Belongs to the TCF/LEF family.</text>
</comment>
<dbReference type="InterPro" id="IPR024940">
    <property type="entry name" value="TCF/LEF"/>
</dbReference>
<dbReference type="PROSITE" id="PS50118">
    <property type="entry name" value="HMG_BOX_2"/>
    <property type="match status" value="1"/>
</dbReference>
<dbReference type="GO" id="GO:0000978">
    <property type="term" value="F:RNA polymerase II cis-regulatory region sequence-specific DNA binding"/>
    <property type="evidence" value="ECO:0007669"/>
    <property type="project" value="TreeGrafter"/>
</dbReference>